<feature type="transmembrane region" description="Helical" evidence="2">
    <location>
        <begin position="21"/>
        <end position="41"/>
    </location>
</feature>
<sequence length="212" mass="22742">MVQLGQALKTPWYYFKPWTRHGLILTTAGLVYMAIGIMFTAQPATDLRSENLKLALNILPYKGWGVVFIIVGCITIVSARWPAAPKSLGYSVLTGLSAAWAGFHIIGGSAADNTAYIASGFSWALVAFMWWAVSGLVAPPKEREIGGYPNSIGHLAGCPYCGSICVCNTETGLEGKPPFTDGHPSERDGDGSVRPGESIRLGDDHPTERDNL</sequence>
<keyword evidence="2" id="KW-0472">Membrane</keyword>
<keyword evidence="2" id="KW-0812">Transmembrane</keyword>
<feature type="transmembrane region" description="Helical" evidence="2">
    <location>
        <begin position="61"/>
        <end position="81"/>
    </location>
</feature>
<feature type="compositionally biased region" description="Basic and acidic residues" evidence="1">
    <location>
        <begin position="200"/>
        <end position="212"/>
    </location>
</feature>
<dbReference type="GeneID" id="55623418"/>
<dbReference type="Proteomes" id="UP000326805">
    <property type="component" value="Segment"/>
</dbReference>
<name>A0A5P8D7B2_9CAUD</name>
<evidence type="ECO:0000256" key="1">
    <source>
        <dbReference type="SAM" id="MobiDB-lite"/>
    </source>
</evidence>
<proteinExistence type="predicted"/>
<dbReference type="RefSeq" id="YP_009852783.1">
    <property type="nucleotide sequence ID" value="NC_048816.1"/>
</dbReference>
<organism evidence="3 4">
    <name type="scientific">Gordonia phage OhMyWard</name>
    <dbReference type="NCBI Taxonomy" id="2652414"/>
    <lineage>
        <taxon>Viruses</taxon>
        <taxon>Duplodnaviria</taxon>
        <taxon>Heunggongvirae</taxon>
        <taxon>Uroviricota</taxon>
        <taxon>Caudoviricetes</taxon>
        <taxon>Deejayvirinae</taxon>
        <taxon>Kenoshavirus</taxon>
        <taxon>Kenoshavirus ohmyward</taxon>
    </lineage>
</organism>
<keyword evidence="4" id="KW-1185">Reference proteome</keyword>
<evidence type="ECO:0000313" key="3">
    <source>
        <dbReference type="EMBL" id="QFP94917.1"/>
    </source>
</evidence>
<feature type="transmembrane region" description="Helical" evidence="2">
    <location>
        <begin position="88"/>
        <end position="107"/>
    </location>
</feature>
<dbReference type="EMBL" id="MN284896">
    <property type="protein sequence ID" value="QFP94917.1"/>
    <property type="molecule type" value="Genomic_DNA"/>
</dbReference>
<gene>
    <name evidence="3" type="primary">35</name>
    <name evidence="3" type="ORF">SEA_OHMYWARD_35</name>
</gene>
<reference evidence="3 4" key="1">
    <citation type="submission" date="2019-08" db="EMBL/GenBank/DDBJ databases">
        <authorList>
            <person name="Ward C."/>
            <person name="Batin B."/>
            <person name="Choi E."/>
            <person name="Dhami J."/>
            <person name="Figueroa S."/>
            <person name="Kim S."/>
            <person name="Kim U."/>
            <person name="Klim L."/>
            <person name="Lee Y.S."/>
            <person name="Lim D."/>
            <person name="Nathaniel A."/>
            <person name="Shih C."/>
            <person name="Simental K."/>
            <person name="Shu E."/>
            <person name="Trivedi R."/>
            <person name="Valladolid I."/>
            <person name="Wang C."/>
            <person name="Yoo K."/>
            <person name="Choi J.D."/>
            <person name="Dean N."/>
            <person name="Muthiah A.S."/>
            <person name="Diaz A."/>
            <person name="Garlena R.A."/>
            <person name="Russell D.A."/>
            <person name="Pope W.H."/>
            <person name="Jacobs-Sera D."/>
            <person name="Hatfull G.F."/>
        </authorList>
    </citation>
    <scope>NUCLEOTIDE SEQUENCE [LARGE SCALE GENOMIC DNA]</scope>
</reference>
<feature type="region of interest" description="Disordered" evidence="1">
    <location>
        <begin position="177"/>
        <end position="212"/>
    </location>
</feature>
<evidence type="ECO:0000313" key="4">
    <source>
        <dbReference type="Proteomes" id="UP000326805"/>
    </source>
</evidence>
<keyword evidence="2" id="KW-1133">Transmembrane helix</keyword>
<feature type="transmembrane region" description="Helical" evidence="2">
    <location>
        <begin position="113"/>
        <end position="133"/>
    </location>
</feature>
<protein>
    <submittedName>
        <fullName evidence="3">Membrane protein</fullName>
    </submittedName>
</protein>
<dbReference type="KEGG" id="vg:55623418"/>
<evidence type="ECO:0000256" key="2">
    <source>
        <dbReference type="SAM" id="Phobius"/>
    </source>
</evidence>
<accession>A0A5P8D7B2</accession>